<dbReference type="CDD" id="cd00092">
    <property type="entry name" value="HTH_CRP"/>
    <property type="match status" value="1"/>
</dbReference>
<keyword evidence="6" id="KW-1185">Reference proteome</keyword>
<dbReference type="InterPro" id="IPR036390">
    <property type="entry name" value="WH_DNA-bd_sf"/>
</dbReference>
<dbReference type="InterPro" id="IPR012318">
    <property type="entry name" value="HTH_CRP"/>
</dbReference>
<reference evidence="5 6" key="1">
    <citation type="submission" date="2018-08" db="EMBL/GenBank/DDBJ databases">
        <title>A genome reference for cultivated species of the human gut microbiota.</title>
        <authorList>
            <person name="Zou Y."/>
            <person name="Xue W."/>
            <person name="Luo G."/>
        </authorList>
    </citation>
    <scope>NUCLEOTIDE SEQUENCE [LARGE SCALE GENOMIC DNA]</scope>
    <source>
        <strain evidence="5 6">AM07-24</strain>
    </source>
</reference>
<dbReference type="InterPro" id="IPR014710">
    <property type="entry name" value="RmlC-like_jellyroll"/>
</dbReference>
<dbReference type="PANTHER" id="PTHR24567:SF26">
    <property type="entry name" value="REGULATORY PROTEIN YEIL"/>
    <property type="match status" value="1"/>
</dbReference>
<proteinExistence type="predicted"/>
<dbReference type="PROSITE" id="PS51063">
    <property type="entry name" value="HTH_CRP_2"/>
    <property type="match status" value="1"/>
</dbReference>
<dbReference type="SUPFAM" id="SSF46785">
    <property type="entry name" value="Winged helix' DNA-binding domain"/>
    <property type="match status" value="1"/>
</dbReference>
<dbReference type="OrthoDB" id="9776746at2"/>
<dbReference type="STRING" id="1776384.GCA_900086585_01758"/>
<keyword evidence="1" id="KW-0805">Transcription regulation</keyword>
<gene>
    <name evidence="5" type="ORF">DW099_14220</name>
</gene>
<evidence type="ECO:0000313" key="6">
    <source>
        <dbReference type="Proteomes" id="UP000284841"/>
    </source>
</evidence>
<evidence type="ECO:0000256" key="1">
    <source>
        <dbReference type="ARBA" id="ARBA00023015"/>
    </source>
</evidence>
<dbReference type="GeneID" id="83004132"/>
<keyword evidence="3" id="KW-0804">Transcription</keyword>
<organism evidence="5 6">
    <name type="scientific">Emergencia timonensis</name>
    <dbReference type="NCBI Taxonomy" id="1776384"/>
    <lineage>
        <taxon>Bacteria</taxon>
        <taxon>Bacillati</taxon>
        <taxon>Bacillota</taxon>
        <taxon>Clostridia</taxon>
        <taxon>Peptostreptococcales</taxon>
        <taxon>Anaerovoracaceae</taxon>
        <taxon>Emergencia</taxon>
    </lineage>
</organism>
<dbReference type="Gene3D" id="1.10.10.10">
    <property type="entry name" value="Winged helix-like DNA-binding domain superfamily/Winged helix DNA-binding domain"/>
    <property type="match status" value="1"/>
</dbReference>
<dbReference type="EMBL" id="QRMS01000004">
    <property type="protein sequence ID" value="RHJ85993.1"/>
    <property type="molecule type" value="Genomic_DNA"/>
</dbReference>
<dbReference type="Pfam" id="PF00027">
    <property type="entry name" value="cNMP_binding"/>
    <property type="match status" value="1"/>
</dbReference>
<comment type="caution">
    <text evidence="5">The sequence shown here is derived from an EMBL/GenBank/DDBJ whole genome shotgun (WGS) entry which is preliminary data.</text>
</comment>
<dbReference type="GO" id="GO:0003700">
    <property type="term" value="F:DNA-binding transcription factor activity"/>
    <property type="evidence" value="ECO:0007669"/>
    <property type="project" value="TreeGrafter"/>
</dbReference>
<evidence type="ECO:0000256" key="2">
    <source>
        <dbReference type="ARBA" id="ARBA00023125"/>
    </source>
</evidence>
<sequence>MERIDLSVFPFWQYLTEDEKERLQSQARIVQFSENQMIASTEMDCLGVLYVKSGVIRLYLYSEDGREVTIARLAEDDVCLLSASCMLSQISFPAQVSAESQVEAILIPVNIISDIKEKNVYVENYVYRLTTERFSDVISAVEQMLFMTLEQRIITFLLDETARTGGDTVHMTQEKLAQAIGSAREAVTRTLKQLSSAGVIEVFRGGIKITDRKTLYEKVTG</sequence>
<keyword evidence="2" id="KW-0238">DNA-binding</keyword>
<name>A0A415DYR1_9FIRM</name>
<dbReference type="PANTHER" id="PTHR24567">
    <property type="entry name" value="CRP FAMILY TRANSCRIPTIONAL REGULATORY PROTEIN"/>
    <property type="match status" value="1"/>
</dbReference>
<protein>
    <submittedName>
        <fullName evidence="5">Crp/Fnr family transcriptional regulator</fullName>
    </submittedName>
</protein>
<dbReference type="RefSeq" id="WP_067536727.1">
    <property type="nucleotide sequence ID" value="NZ_AP025567.1"/>
</dbReference>
<dbReference type="InterPro" id="IPR036388">
    <property type="entry name" value="WH-like_DNA-bd_sf"/>
</dbReference>
<dbReference type="Pfam" id="PF13545">
    <property type="entry name" value="HTH_Crp_2"/>
    <property type="match status" value="1"/>
</dbReference>
<dbReference type="GO" id="GO:0005829">
    <property type="term" value="C:cytosol"/>
    <property type="evidence" value="ECO:0007669"/>
    <property type="project" value="TreeGrafter"/>
</dbReference>
<dbReference type="SUPFAM" id="SSF51206">
    <property type="entry name" value="cAMP-binding domain-like"/>
    <property type="match status" value="1"/>
</dbReference>
<dbReference type="InterPro" id="IPR050397">
    <property type="entry name" value="Env_Response_Regulators"/>
</dbReference>
<accession>A0A415DYR1</accession>
<dbReference type="InterPro" id="IPR018490">
    <property type="entry name" value="cNMP-bd_dom_sf"/>
</dbReference>
<dbReference type="Proteomes" id="UP000284841">
    <property type="component" value="Unassembled WGS sequence"/>
</dbReference>
<evidence type="ECO:0000313" key="5">
    <source>
        <dbReference type="EMBL" id="RHJ85993.1"/>
    </source>
</evidence>
<feature type="domain" description="HTH crp-type" evidence="4">
    <location>
        <begin position="147"/>
        <end position="213"/>
    </location>
</feature>
<dbReference type="InterPro" id="IPR000595">
    <property type="entry name" value="cNMP-bd_dom"/>
</dbReference>
<evidence type="ECO:0000256" key="3">
    <source>
        <dbReference type="ARBA" id="ARBA00023163"/>
    </source>
</evidence>
<dbReference type="SMART" id="SM00419">
    <property type="entry name" value="HTH_CRP"/>
    <property type="match status" value="1"/>
</dbReference>
<evidence type="ECO:0000259" key="4">
    <source>
        <dbReference type="PROSITE" id="PS51063"/>
    </source>
</evidence>
<dbReference type="Gene3D" id="2.60.120.10">
    <property type="entry name" value="Jelly Rolls"/>
    <property type="match status" value="1"/>
</dbReference>
<dbReference type="AlphaFoldDB" id="A0A415DYR1"/>
<dbReference type="GO" id="GO:0003677">
    <property type="term" value="F:DNA binding"/>
    <property type="evidence" value="ECO:0007669"/>
    <property type="project" value="UniProtKB-KW"/>
</dbReference>